<gene>
    <name evidence="1" type="ORF">UFOVP340_16</name>
</gene>
<protein>
    <submittedName>
        <fullName evidence="1">Uncharacterized protein</fullName>
    </submittedName>
</protein>
<sequence length="86" mass="9431">MSRAILHIVFDDDISHPFTHRLDMLAPAQTFGDLAVLAVEPEDVLLARAAPLVEIDGVGYVLAGLTGHLPTHRREGRVGLLKRVLR</sequence>
<dbReference type="EMBL" id="LR796350">
    <property type="protein sequence ID" value="CAB4139148.1"/>
    <property type="molecule type" value="Genomic_DNA"/>
</dbReference>
<name>A0A6J5LXA6_9CAUD</name>
<accession>A0A6J5LXA6</accession>
<evidence type="ECO:0000313" key="1">
    <source>
        <dbReference type="EMBL" id="CAB4139148.1"/>
    </source>
</evidence>
<organism evidence="1">
    <name type="scientific">uncultured Caudovirales phage</name>
    <dbReference type="NCBI Taxonomy" id="2100421"/>
    <lineage>
        <taxon>Viruses</taxon>
        <taxon>Duplodnaviria</taxon>
        <taxon>Heunggongvirae</taxon>
        <taxon>Uroviricota</taxon>
        <taxon>Caudoviricetes</taxon>
        <taxon>Peduoviridae</taxon>
        <taxon>Maltschvirus</taxon>
        <taxon>Maltschvirus maltsch</taxon>
    </lineage>
</organism>
<reference evidence="1" key="1">
    <citation type="submission" date="2020-04" db="EMBL/GenBank/DDBJ databases">
        <authorList>
            <person name="Chiriac C."/>
            <person name="Salcher M."/>
            <person name="Ghai R."/>
            <person name="Kavagutti S V."/>
        </authorList>
    </citation>
    <scope>NUCLEOTIDE SEQUENCE</scope>
</reference>
<proteinExistence type="predicted"/>